<dbReference type="SUPFAM" id="SSF89372">
    <property type="entry name" value="Fucose-specific lectin"/>
    <property type="match status" value="1"/>
</dbReference>
<reference evidence="5" key="1">
    <citation type="journal article" date="2015" name="Genome Announc.">
        <title>Draft genome sequence of Talaromyces cellulolyticus strain Y-94, a source of lignocellulosic biomass-degrading enzymes.</title>
        <authorList>
            <person name="Fujii T."/>
            <person name="Koike H."/>
            <person name="Sawayama S."/>
            <person name="Yano S."/>
            <person name="Inoue H."/>
        </authorList>
    </citation>
    <scope>NUCLEOTIDE SEQUENCE [LARGE SCALE GENOMIC DNA]</scope>
    <source>
        <strain evidence="5">Y-94</strain>
    </source>
</reference>
<sequence length="299" mass="33225">MPGLASLLNGKPADGNFIIHVFYTTNLLGVGFQRMSGKRSGKDPTDRFEASEDGQQGIVADDGQLAAIEYNGVHLVLGSTVKKDKVYNDISIVSPVYKDIEKTEVKHKGLAVCKTDEDLSIFYISGTDEKALKVLHHTYESDNTVSLVNMNQLLPGSSLAAYYNKGSDIRYVIYQAAEDQHLYEYDVEDRTFKEIKNSVGARPGTRIAVTYNDTQKKAYLYYTTQSDELRRIIKDNDKWGPSSEVGVSKVDPASQVTVTFSDDTNHIFYVEKGKSASDTNDADSFAGGYIKHVRDRTDN</sequence>
<dbReference type="InterPro" id="IPR012475">
    <property type="entry name" value="Fungal_lectin"/>
</dbReference>
<name>A0A6V8HIW6_TALPI</name>
<proteinExistence type="inferred from homology"/>
<accession>A0A6V8HIW6</accession>
<evidence type="ECO:0000256" key="1">
    <source>
        <dbReference type="ARBA" id="ARBA00009042"/>
    </source>
</evidence>
<dbReference type="GO" id="GO:0030246">
    <property type="term" value="F:carbohydrate binding"/>
    <property type="evidence" value="ECO:0007669"/>
    <property type="project" value="UniProtKB-KW"/>
</dbReference>
<evidence type="ECO:0000256" key="2">
    <source>
        <dbReference type="ARBA" id="ARBA00015560"/>
    </source>
</evidence>
<dbReference type="Proteomes" id="UP000053095">
    <property type="component" value="Unassembled WGS sequence"/>
</dbReference>
<dbReference type="Pfam" id="PF07938">
    <property type="entry name" value="Fungal_lectin"/>
    <property type="match status" value="1"/>
</dbReference>
<keyword evidence="3" id="KW-0430">Lectin</keyword>
<comment type="similarity">
    <text evidence="1">Belongs to the fungal fucose-specific lectin family.</text>
</comment>
<dbReference type="EMBL" id="DF933838">
    <property type="protein sequence ID" value="GAM41727.1"/>
    <property type="molecule type" value="Genomic_DNA"/>
</dbReference>
<protein>
    <recommendedName>
        <fullName evidence="2">Fucose-specific lectin</fullName>
    </recommendedName>
</protein>
<dbReference type="Gene3D" id="2.120.10.70">
    <property type="entry name" value="Fucose-specific lectin"/>
    <property type="match status" value="1"/>
</dbReference>
<evidence type="ECO:0000313" key="4">
    <source>
        <dbReference type="EMBL" id="GAM41727.1"/>
    </source>
</evidence>
<organism evidence="4 5">
    <name type="scientific">Talaromyces pinophilus</name>
    <name type="common">Penicillium pinophilum</name>
    <dbReference type="NCBI Taxonomy" id="128442"/>
    <lineage>
        <taxon>Eukaryota</taxon>
        <taxon>Fungi</taxon>
        <taxon>Dikarya</taxon>
        <taxon>Ascomycota</taxon>
        <taxon>Pezizomycotina</taxon>
        <taxon>Eurotiomycetes</taxon>
        <taxon>Eurotiomycetidae</taxon>
        <taxon>Eurotiales</taxon>
        <taxon>Trichocomaceae</taxon>
        <taxon>Talaromyces</taxon>
        <taxon>Talaromyces sect. Talaromyces</taxon>
    </lineage>
</organism>
<dbReference type="AlphaFoldDB" id="A0A6V8HIW6"/>
<gene>
    <name evidence="4" type="ORF">TCE0_042f15065</name>
</gene>
<comment type="caution">
    <text evidence="4">The sequence shown here is derived from an EMBL/GenBank/DDBJ whole genome shotgun (WGS) entry which is preliminary data.</text>
</comment>
<keyword evidence="5" id="KW-1185">Reference proteome</keyword>
<evidence type="ECO:0000313" key="5">
    <source>
        <dbReference type="Proteomes" id="UP000053095"/>
    </source>
</evidence>
<evidence type="ECO:0000256" key="3">
    <source>
        <dbReference type="ARBA" id="ARBA00022734"/>
    </source>
</evidence>